<feature type="compositionally biased region" description="Basic residues" evidence="1">
    <location>
        <begin position="72"/>
        <end position="81"/>
    </location>
</feature>
<evidence type="ECO:0000313" key="2">
    <source>
        <dbReference type="EMBL" id="OAA52652.1"/>
    </source>
</evidence>
<feature type="compositionally biased region" description="Polar residues" evidence="1">
    <location>
        <begin position="62"/>
        <end position="71"/>
    </location>
</feature>
<dbReference type="Proteomes" id="UP000076863">
    <property type="component" value="Unassembled WGS sequence"/>
</dbReference>
<feature type="region of interest" description="Disordered" evidence="1">
    <location>
        <begin position="36"/>
        <end position="103"/>
    </location>
</feature>
<evidence type="ECO:0000256" key="1">
    <source>
        <dbReference type="SAM" id="MobiDB-lite"/>
    </source>
</evidence>
<name>A0A167L5E5_9HYPO</name>
<dbReference type="OrthoDB" id="3598799at2759"/>
<feature type="compositionally biased region" description="Polar residues" evidence="1">
    <location>
        <begin position="36"/>
        <end position="48"/>
    </location>
</feature>
<protein>
    <submittedName>
        <fullName evidence="2">Uncharacterized protein</fullName>
    </submittedName>
</protein>
<organism evidence="2 3">
    <name type="scientific">Beauveria brongniartii RCEF 3172</name>
    <dbReference type="NCBI Taxonomy" id="1081107"/>
    <lineage>
        <taxon>Eukaryota</taxon>
        <taxon>Fungi</taxon>
        <taxon>Dikarya</taxon>
        <taxon>Ascomycota</taxon>
        <taxon>Pezizomycotina</taxon>
        <taxon>Sordariomycetes</taxon>
        <taxon>Hypocreomycetidae</taxon>
        <taxon>Hypocreales</taxon>
        <taxon>Cordycipitaceae</taxon>
        <taxon>Beauveria</taxon>
        <taxon>Beauveria brongniartii</taxon>
    </lineage>
</organism>
<gene>
    <name evidence="2" type="ORF">BBO_00493</name>
</gene>
<proteinExistence type="predicted"/>
<comment type="caution">
    <text evidence="2">The sequence shown here is derived from an EMBL/GenBank/DDBJ whole genome shotgun (WGS) entry which is preliminary data.</text>
</comment>
<dbReference type="EMBL" id="AZHA01000001">
    <property type="protein sequence ID" value="OAA52652.1"/>
    <property type="molecule type" value="Genomic_DNA"/>
</dbReference>
<keyword evidence="3" id="KW-1185">Reference proteome</keyword>
<sequence length="299" mass="32461">MVAAVDGCFPNTVGILPNSNVLCSLDSHPLETIATKSYTTRDSMAQTGSRKRGRATADSVDSDQPNNSKKANATRRSTRSAKNREAGKSLGGKNSHGAITAAKQSRKGAVDAIEEIRAKGDEVFLTIDSERRRFNDDHSGRADESFADSLATERALHSHDPIAGCEAFEEAKRALQKFQLLMARYDAVDNQASGPAEPRWMRWKQDVVDLNALNGKAKRLARQMTEGHLSPTGWPDLAGPQTGGEDQELAQIAMEILDEAMPKGTATWGTAAAQLVDVYGRMLKDTFEVKGRVNVMGDM</sequence>
<accession>A0A167L5E5</accession>
<dbReference type="AlphaFoldDB" id="A0A167L5E5"/>
<evidence type="ECO:0000313" key="3">
    <source>
        <dbReference type="Proteomes" id="UP000076863"/>
    </source>
</evidence>
<reference evidence="2 3" key="1">
    <citation type="journal article" date="2016" name="Genome Biol. Evol.">
        <title>Divergent and convergent evolution of fungal pathogenicity.</title>
        <authorList>
            <person name="Shang Y."/>
            <person name="Xiao G."/>
            <person name="Zheng P."/>
            <person name="Cen K."/>
            <person name="Zhan S."/>
            <person name="Wang C."/>
        </authorList>
    </citation>
    <scope>NUCLEOTIDE SEQUENCE [LARGE SCALE GENOMIC DNA]</scope>
    <source>
        <strain evidence="2 3">RCEF 3172</strain>
    </source>
</reference>